<dbReference type="Proteomes" id="UP000014500">
    <property type="component" value="Unassembled WGS sequence"/>
</dbReference>
<dbReference type="SMART" id="SM00258">
    <property type="entry name" value="SAND"/>
    <property type="match status" value="1"/>
</dbReference>
<reference evidence="7" key="1">
    <citation type="submission" date="2011-05" db="EMBL/GenBank/DDBJ databases">
        <authorList>
            <person name="Richards S.R."/>
            <person name="Qu J."/>
            <person name="Jiang H."/>
            <person name="Jhangiani S.N."/>
            <person name="Agravi P."/>
            <person name="Goodspeed R."/>
            <person name="Gross S."/>
            <person name="Mandapat C."/>
            <person name="Jackson L."/>
            <person name="Mathew T."/>
            <person name="Pu L."/>
            <person name="Thornton R."/>
            <person name="Saada N."/>
            <person name="Wilczek-Boney K.B."/>
            <person name="Lee S."/>
            <person name="Kovar C."/>
            <person name="Wu Y."/>
            <person name="Scherer S.E."/>
            <person name="Worley K.C."/>
            <person name="Muzny D.M."/>
            <person name="Gibbs R."/>
        </authorList>
    </citation>
    <scope>NUCLEOTIDE SEQUENCE</scope>
    <source>
        <strain evidence="7">Brora</strain>
    </source>
</reference>
<dbReference type="EMBL" id="JH431096">
    <property type="status" value="NOT_ANNOTATED_CDS"/>
    <property type="molecule type" value="Genomic_DNA"/>
</dbReference>
<dbReference type="Pfam" id="PF01342">
    <property type="entry name" value="SAND"/>
    <property type="match status" value="1"/>
</dbReference>
<dbReference type="PROSITE" id="PS50864">
    <property type="entry name" value="SAND"/>
    <property type="match status" value="1"/>
</dbReference>
<evidence type="ECO:0000259" key="5">
    <source>
        <dbReference type="PROSITE" id="PS50864"/>
    </source>
</evidence>
<keyword evidence="7" id="KW-1185">Reference proteome</keyword>
<dbReference type="STRING" id="126957.T1IMW2"/>
<name>T1IMW2_STRMM</name>
<dbReference type="InterPro" id="IPR010919">
    <property type="entry name" value="SAND-like_dom_sf"/>
</dbReference>
<evidence type="ECO:0000256" key="4">
    <source>
        <dbReference type="SAM" id="MobiDB-lite"/>
    </source>
</evidence>
<evidence type="ECO:0000313" key="7">
    <source>
        <dbReference type="Proteomes" id="UP000014500"/>
    </source>
</evidence>
<proteinExistence type="predicted"/>
<dbReference type="AlphaFoldDB" id="T1IMW2"/>
<evidence type="ECO:0000313" key="6">
    <source>
        <dbReference type="EnsemblMetazoa" id="SMAR002327-PA"/>
    </source>
</evidence>
<dbReference type="SUPFAM" id="SSF63763">
    <property type="entry name" value="SAND domain-like"/>
    <property type="match status" value="1"/>
</dbReference>
<reference evidence="6" key="2">
    <citation type="submission" date="2015-02" db="UniProtKB">
        <authorList>
            <consortium name="EnsemblMetazoa"/>
        </authorList>
    </citation>
    <scope>IDENTIFICATION</scope>
</reference>
<dbReference type="EnsemblMetazoa" id="SMAR002327-RA">
    <property type="protein sequence ID" value="SMAR002327-PA"/>
    <property type="gene ID" value="SMAR002327"/>
</dbReference>
<dbReference type="InterPro" id="IPR000770">
    <property type="entry name" value="SAND_dom"/>
</dbReference>
<dbReference type="GO" id="GO:0003677">
    <property type="term" value="F:DNA binding"/>
    <property type="evidence" value="ECO:0007669"/>
    <property type="project" value="UniProtKB-KW"/>
</dbReference>
<feature type="region of interest" description="Disordered" evidence="4">
    <location>
        <begin position="199"/>
        <end position="218"/>
    </location>
</feature>
<evidence type="ECO:0000256" key="3">
    <source>
        <dbReference type="ARBA" id="ARBA00023242"/>
    </source>
</evidence>
<evidence type="ECO:0000256" key="2">
    <source>
        <dbReference type="ARBA" id="ARBA00023163"/>
    </source>
</evidence>
<feature type="region of interest" description="Disordered" evidence="4">
    <location>
        <begin position="243"/>
        <end position="262"/>
    </location>
</feature>
<organism evidence="6 7">
    <name type="scientific">Strigamia maritima</name>
    <name type="common">European centipede</name>
    <name type="synonym">Geophilus maritimus</name>
    <dbReference type="NCBI Taxonomy" id="126957"/>
    <lineage>
        <taxon>Eukaryota</taxon>
        <taxon>Metazoa</taxon>
        <taxon>Ecdysozoa</taxon>
        <taxon>Arthropoda</taxon>
        <taxon>Myriapoda</taxon>
        <taxon>Chilopoda</taxon>
        <taxon>Pleurostigmophora</taxon>
        <taxon>Geophilomorpha</taxon>
        <taxon>Linotaeniidae</taxon>
        <taxon>Strigamia</taxon>
    </lineage>
</organism>
<dbReference type="Gene3D" id="3.10.390.10">
    <property type="entry name" value="SAND domain-like"/>
    <property type="match status" value="1"/>
</dbReference>
<dbReference type="HOGENOM" id="CLU_1062908_0_0_1"/>
<dbReference type="GO" id="GO:0046872">
    <property type="term" value="F:metal ion binding"/>
    <property type="evidence" value="ECO:0007669"/>
    <property type="project" value="UniProtKB-KW"/>
</dbReference>
<keyword evidence="3" id="KW-0539">Nucleus</keyword>
<keyword evidence="1" id="KW-0805">Transcription regulation</keyword>
<dbReference type="PANTHER" id="PTHR10417:SF15">
    <property type="entry name" value="STERILE ALPHA MOTIF DOMAIN-CONTAINING 11"/>
    <property type="match status" value="1"/>
</dbReference>
<protein>
    <recommendedName>
        <fullName evidence="5">SAND domain-containing protein</fullName>
    </recommendedName>
</protein>
<evidence type="ECO:0000256" key="1">
    <source>
        <dbReference type="ARBA" id="ARBA00023015"/>
    </source>
</evidence>
<sequence>MLGSRSAVDRCETKSCISDDNNITAATVGHMDMDKDYLRPIYENGDMVLEVQCGDNQGLLYSSRLCQGSKGPCILSNNTWLTPNEFQYISGRETAKDWKRSIRHNGKSLKFLLSIKILAVHPPTCDCDGCRITSLVSRTGRLSQSSKSSLVAQKIIDNFVSNNTSDYYSNGRTMDLPAAGCSDSLHELQLLIAQTQKDIEKSKSLNKSPEPTPTEKKRRLTRIIDQLISKKTKKLKEEAAKNNLNSVAADADAKVSLTRENT</sequence>
<keyword evidence="2" id="KW-0804">Transcription</keyword>
<dbReference type="eggNOG" id="KOG4333">
    <property type="taxonomic scope" value="Eukaryota"/>
</dbReference>
<accession>T1IMW2</accession>
<feature type="domain" description="SAND" evidence="5">
    <location>
        <begin position="48"/>
        <end position="119"/>
    </location>
</feature>
<dbReference type="PANTHER" id="PTHR10417">
    <property type="entry name" value="GLUCOCORTICOID MODULATORY ELEMENT-BINDING PROTEIN"/>
    <property type="match status" value="1"/>
</dbReference>